<reference evidence="4" key="1">
    <citation type="submission" date="2022-11" db="UniProtKB">
        <authorList>
            <consortium name="WormBaseParasite"/>
        </authorList>
    </citation>
    <scope>IDENTIFICATION</scope>
</reference>
<sequence length="150" mass="17085">MITGSPLFPGTNNLEQWNLIVKVVGAPSEAFSNSLPEGIKGFVENSPKIESQPWDKIFKDEMFPPAQNMESYRLPECTAQAARNLLSKLLVIDPITRISVDQAFEEPFVMWQHEPGELETETNPIQYYNGYIEDLELSESEWKSMAFILD</sequence>
<dbReference type="Proteomes" id="UP000887540">
    <property type="component" value="Unplaced"/>
</dbReference>
<dbReference type="SUPFAM" id="SSF56112">
    <property type="entry name" value="Protein kinase-like (PK-like)"/>
    <property type="match status" value="1"/>
</dbReference>
<proteinExistence type="predicted"/>
<protein>
    <submittedName>
        <fullName evidence="4">Protein kinase domain-containing protein</fullName>
    </submittedName>
</protein>
<accession>A0A914CJP8</accession>
<dbReference type="InterPro" id="IPR011009">
    <property type="entry name" value="Kinase-like_dom_sf"/>
</dbReference>
<evidence type="ECO:0000256" key="2">
    <source>
        <dbReference type="ARBA" id="ARBA00022840"/>
    </source>
</evidence>
<keyword evidence="3" id="KW-1185">Reference proteome</keyword>
<dbReference type="InterPro" id="IPR050117">
    <property type="entry name" value="MAPK"/>
</dbReference>
<dbReference type="Gene3D" id="3.30.200.20">
    <property type="entry name" value="Phosphorylase Kinase, domain 1"/>
    <property type="match status" value="1"/>
</dbReference>
<name>A0A914CJP8_9BILA</name>
<evidence type="ECO:0000313" key="4">
    <source>
        <dbReference type="WBParaSite" id="ACRNAN_scaffold11145.g20409.t1"/>
    </source>
</evidence>
<dbReference type="AlphaFoldDB" id="A0A914CJP8"/>
<dbReference type="WBParaSite" id="ACRNAN_scaffold11145.g20409.t1">
    <property type="protein sequence ID" value="ACRNAN_scaffold11145.g20409.t1"/>
    <property type="gene ID" value="ACRNAN_scaffold11145.g20409"/>
</dbReference>
<dbReference type="PANTHER" id="PTHR24055">
    <property type="entry name" value="MITOGEN-ACTIVATED PROTEIN KINASE"/>
    <property type="match status" value="1"/>
</dbReference>
<evidence type="ECO:0000256" key="1">
    <source>
        <dbReference type="ARBA" id="ARBA00022741"/>
    </source>
</evidence>
<keyword evidence="1" id="KW-0547">Nucleotide-binding</keyword>
<dbReference type="GO" id="GO:0005524">
    <property type="term" value="F:ATP binding"/>
    <property type="evidence" value="ECO:0007669"/>
    <property type="project" value="UniProtKB-KW"/>
</dbReference>
<organism evidence="3 4">
    <name type="scientific">Acrobeloides nanus</name>
    <dbReference type="NCBI Taxonomy" id="290746"/>
    <lineage>
        <taxon>Eukaryota</taxon>
        <taxon>Metazoa</taxon>
        <taxon>Ecdysozoa</taxon>
        <taxon>Nematoda</taxon>
        <taxon>Chromadorea</taxon>
        <taxon>Rhabditida</taxon>
        <taxon>Tylenchina</taxon>
        <taxon>Cephalobomorpha</taxon>
        <taxon>Cephaloboidea</taxon>
        <taxon>Cephalobidae</taxon>
        <taxon>Acrobeloides</taxon>
    </lineage>
</organism>
<dbReference type="Gene3D" id="1.10.510.10">
    <property type="entry name" value="Transferase(Phosphotransferase) domain 1"/>
    <property type="match status" value="1"/>
</dbReference>
<keyword evidence="2" id="KW-0067">ATP-binding</keyword>
<evidence type="ECO:0000313" key="3">
    <source>
        <dbReference type="Proteomes" id="UP000887540"/>
    </source>
</evidence>